<dbReference type="InterPro" id="IPR009061">
    <property type="entry name" value="DNA-bd_dom_put_sf"/>
</dbReference>
<gene>
    <name evidence="2" type="ORF">COT03_01330</name>
</gene>
<feature type="domain" description="Helix-turn-helix" evidence="1">
    <location>
        <begin position="7"/>
        <end position="56"/>
    </location>
</feature>
<accession>A0A2M6YRI9</accession>
<dbReference type="InterPro" id="IPR010093">
    <property type="entry name" value="SinI_DNA-bd"/>
</dbReference>
<dbReference type="GO" id="GO:0003677">
    <property type="term" value="F:DNA binding"/>
    <property type="evidence" value="ECO:0007669"/>
    <property type="project" value="InterPro"/>
</dbReference>
<proteinExistence type="predicted"/>
<dbReference type="SUPFAM" id="SSF46955">
    <property type="entry name" value="Putative DNA-binding domain"/>
    <property type="match status" value="1"/>
</dbReference>
<name>A0A2M6YRI9_9BACT</name>
<dbReference type="Pfam" id="PF12728">
    <property type="entry name" value="HTH_17"/>
    <property type="match status" value="1"/>
</dbReference>
<dbReference type="AlphaFoldDB" id="A0A2M6YRI9"/>
<dbReference type="Proteomes" id="UP000229502">
    <property type="component" value="Unassembled WGS sequence"/>
</dbReference>
<dbReference type="InterPro" id="IPR041657">
    <property type="entry name" value="HTH_17"/>
</dbReference>
<sequence length="59" mass="7195">MDKNRRFLTPSEVAKELQLNLLTIYKYIRNRKLSAIKFGRNYRIAERDLEKFIESKKTF</sequence>
<organism evidence="2 3">
    <name type="scientific">Candidatus Shapirobacteria bacterium CG07_land_8_20_14_0_80_39_18</name>
    <dbReference type="NCBI Taxonomy" id="1974882"/>
    <lineage>
        <taxon>Bacteria</taxon>
        <taxon>Candidatus Shapironibacteriota</taxon>
    </lineage>
</organism>
<evidence type="ECO:0000313" key="3">
    <source>
        <dbReference type="Proteomes" id="UP000229502"/>
    </source>
</evidence>
<evidence type="ECO:0000259" key="1">
    <source>
        <dbReference type="Pfam" id="PF12728"/>
    </source>
</evidence>
<comment type="caution">
    <text evidence="2">The sequence shown here is derived from an EMBL/GenBank/DDBJ whole genome shotgun (WGS) entry which is preliminary data.</text>
</comment>
<dbReference type="EMBL" id="PEWZ01000070">
    <property type="protein sequence ID" value="PIU35396.1"/>
    <property type="molecule type" value="Genomic_DNA"/>
</dbReference>
<evidence type="ECO:0000313" key="2">
    <source>
        <dbReference type="EMBL" id="PIU35396.1"/>
    </source>
</evidence>
<protein>
    <submittedName>
        <fullName evidence="2">Excisionase</fullName>
    </submittedName>
</protein>
<dbReference type="NCBIfam" id="TIGR01764">
    <property type="entry name" value="excise"/>
    <property type="match status" value="1"/>
</dbReference>
<reference evidence="3" key="1">
    <citation type="submission" date="2017-09" db="EMBL/GenBank/DDBJ databases">
        <title>Depth-based differentiation of microbial function through sediment-hosted aquifers and enrichment of novel symbionts in the deep terrestrial subsurface.</title>
        <authorList>
            <person name="Probst A.J."/>
            <person name="Ladd B."/>
            <person name="Jarett J.K."/>
            <person name="Geller-Mcgrath D.E."/>
            <person name="Sieber C.M.K."/>
            <person name="Emerson J.B."/>
            <person name="Anantharaman K."/>
            <person name="Thomas B.C."/>
            <person name="Malmstrom R."/>
            <person name="Stieglmeier M."/>
            <person name="Klingl A."/>
            <person name="Woyke T."/>
            <person name="Ryan C.M."/>
            <person name="Banfield J.F."/>
        </authorList>
    </citation>
    <scope>NUCLEOTIDE SEQUENCE [LARGE SCALE GENOMIC DNA]</scope>
</reference>